<dbReference type="RefSeq" id="WP_231741850.1">
    <property type="nucleotide sequence ID" value="NZ_SJPN01000002.1"/>
</dbReference>
<feature type="region of interest" description="Disordered" evidence="1">
    <location>
        <begin position="1256"/>
        <end position="1305"/>
    </location>
</feature>
<dbReference type="Gene3D" id="2.60.120.260">
    <property type="entry name" value="Galactose-binding domain-like"/>
    <property type="match status" value="1"/>
</dbReference>
<gene>
    <name evidence="3" type="ORF">Pla52n_18420</name>
</gene>
<proteinExistence type="predicted"/>
<dbReference type="EMBL" id="SJPN01000002">
    <property type="protein sequence ID" value="TWU06122.1"/>
    <property type="molecule type" value="Genomic_DNA"/>
</dbReference>
<dbReference type="Proteomes" id="UP000320176">
    <property type="component" value="Unassembled WGS sequence"/>
</dbReference>
<keyword evidence="2" id="KW-1133">Transmembrane helix</keyword>
<keyword evidence="2" id="KW-0812">Transmembrane</keyword>
<keyword evidence="2" id="KW-0472">Membrane</keyword>
<evidence type="ECO:0000313" key="4">
    <source>
        <dbReference type="Proteomes" id="UP000320176"/>
    </source>
</evidence>
<evidence type="ECO:0000256" key="2">
    <source>
        <dbReference type="SAM" id="Phobius"/>
    </source>
</evidence>
<comment type="caution">
    <text evidence="3">The sequence shown here is derived from an EMBL/GenBank/DDBJ whole genome shotgun (WGS) entry which is preliminary data.</text>
</comment>
<evidence type="ECO:0008006" key="5">
    <source>
        <dbReference type="Google" id="ProtNLM"/>
    </source>
</evidence>
<keyword evidence="4" id="KW-1185">Reference proteome</keyword>
<evidence type="ECO:0000256" key="1">
    <source>
        <dbReference type="SAM" id="MobiDB-lite"/>
    </source>
</evidence>
<accession>A0A5C6B3K9</accession>
<name>A0A5C6B3K9_9BACT</name>
<feature type="transmembrane region" description="Helical" evidence="2">
    <location>
        <begin position="20"/>
        <end position="38"/>
    </location>
</feature>
<evidence type="ECO:0000313" key="3">
    <source>
        <dbReference type="EMBL" id="TWU06122.1"/>
    </source>
</evidence>
<organism evidence="3 4">
    <name type="scientific">Stieleria varia</name>
    <dbReference type="NCBI Taxonomy" id="2528005"/>
    <lineage>
        <taxon>Bacteria</taxon>
        <taxon>Pseudomonadati</taxon>
        <taxon>Planctomycetota</taxon>
        <taxon>Planctomycetia</taxon>
        <taxon>Pirellulales</taxon>
        <taxon>Pirellulaceae</taxon>
        <taxon>Stieleria</taxon>
    </lineage>
</organism>
<protein>
    <recommendedName>
        <fullName evidence="5">Glycosyl hydrolase-like 10 domain-containing protein</fullName>
    </recommendedName>
</protein>
<sequence>MHGQGCLIYRRQTVAPLRRGAMVAVCPFVFLVLLGIVSPNRVLGQSPPLRSESQIGDAIDAELQLAWQSPQARACEFTVSVNSPSAIFTKVINASQDESSTGALMLSADGKSLSFRSDALTLSGRTRFVFQGPPETPLTVTFRPVVPGAEAIPPTTTTAAQLLAEPLVSTADNSGLQWSIGRIAEDVIRITSDAPTWPLLSAEQSASVFVEIRSLLTAPSQDVSMRYELIRVDDGRTVVAEETKVAIDAFGNGRPIRVDEVAPDQPGVYEIRCRVMTDDSGNLLSRLRGQKRTLMELRRPLIVFAAPGNDAARSSVQSTLKDSIVWQTLATIHPAKHSDWEISQWLPESATRWIPGNGIVKKRQLPSVERAGTPVSVLPPQETYSAKLPHRQGFSPHRITLRVPSGQQIDASVEISNRDDFDLPVQQLILPSQSLDSPHRLLSISETSSSAWDEFSFVHYPRDGDEFIRIVNRSSSQSIEFVSITVASGPEDLTHSSEQATNSGGSLDTGRVAVFRLKGLSWPESITTDTAQRISDQNLHPSTVAMYRYWVASKRVANHAIASGYNAISLPVNDNQRVWFETNSCTPSREQNQYDAYRTACFARWMSEFGLACYVDVSTQIRLTRLEHLRQQGLETNPAASGLLRSGSGRPVAYNLLHPTVRRELERFVMDAVGPIQSETSFAGVILQTDDGNDLSLPAESDAHDFATLQRFAKSGVMQASVLPGGLGSVPTESAGLAAWVQRSGKEVLQQWIRETSYQFYQSIANQLPDHATTILSTRPEGFVQWKRQAGAAAHGRLIAMADRRRHATDPWMGDLNAEPKTVTEKSELTGSLSTAVRLGLCASDSGSPCWQHSESLRHDINQAIRFHDPVMVVVDSSGDLSSIDTEILDLLSWYQQLPVGPMHSMSPTDQKNETVQLRFAYHNNQLLVWICNVTPWQNTMVLHPRADDGNWTRALNEDTPAMSNLQRAELAAQAINAVGRKVDPIVVTLGPSETRVLSLPVDATETGTIVRMPLTRWESPDIDDPSTRAAISSHVAAVIQRIAKLAQPADGGLLSNGGFERSGAVGVPGWMHTQHPLDSVVLDTGEAVEGKQSVRMTTDSQGLGRTWIVSETISPPATGRLAVSLACRGAMRSGDQQHRLRVSIEANQNGRPIRFANEILVPLNGQWQPRTLVLEVSNLDPERVDSLRLTIDSLSHGQVWIDDVHLHDWFPLQNERAELQGKAFLAMQGLQHGDLTHAARLLQNEWARHLINTEPVPPTTQAAPPAQGTNSASEPGDGRSPGASSEQATVAERIKNWLPTPLRF</sequence>
<reference evidence="3 4" key="1">
    <citation type="submission" date="2019-02" db="EMBL/GenBank/DDBJ databases">
        <title>Deep-cultivation of Planctomycetes and their phenomic and genomic characterization uncovers novel biology.</title>
        <authorList>
            <person name="Wiegand S."/>
            <person name="Jogler M."/>
            <person name="Boedeker C."/>
            <person name="Pinto D."/>
            <person name="Vollmers J."/>
            <person name="Rivas-Marin E."/>
            <person name="Kohn T."/>
            <person name="Peeters S.H."/>
            <person name="Heuer A."/>
            <person name="Rast P."/>
            <person name="Oberbeckmann S."/>
            <person name="Bunk B."/>
            <person name="Jeske O."/>
            <person name="Meyerdierks A."/>
            <person name="Storesund J.E."/>
            <person name="Kallscheuer N."/>
            <person name="Luecker S."/>
            <person name="Lage O.M."/>
            <person name="Pohl T."/>
            <person name="Merkel B.J."/>
            <person name="Hornburger P."/>
            <person name="Mueller R.-W."/>
            <person name="Bruemmer F."/>
            <person name="Labrenz M."/>
            <person name="Spormann A.M."/>
            <person name="Op Den Camp H."/>
            <person name="Overmann J."/>
            <person name="Amann R."/>
            <person name="Jetten M.S.M."/>
            <person name="Mascher T."/>
            <person name="Medema M.H."/>
            <person name="Devos D.P."/>
            <person name="Kaster A.-K."/>
            <person name="Ovreas L."/>
            <person name="Rohde M."/>
            <person name="Galperin M.Y."/>
            <person name="Jogler C."/>
        </authorList>
    </citation>
    <scope>NUCLEOTIDE SEQUENCE [LARGE SCALE GENOMIC DNA]</scope>
    <source>
        <strain evidence="3 4">Pla52n</strain>
    </source>
</reference>